<dbReference type="CDD" id="cd00082">
    <property type="entry name" value="HisKA"/>
    <property type="match status" value="1"/>
</dbReference>
<dbReference type="Proteomes" id="UP000596248">
    <property type="component" value="Chromosome"/>
</dbReference>
<evidence type="ECO:0000256" key="7">
    <source>
        <dbReference type="ARBA" id="ARBA00022692"/>
    </source>
</evidence>
<dbReference type="CDD" id="cd00075">
    <property type="entry name" value="HATPase"/>
    <property type="match status" value="1"/>
</dbReference>
<feature type="transmembrane region" description="Helical" evidence="14">
    <location>
        <begin position="169"/>
        <end position="190"/>
    </location>
</feature>
<name>A0ABX7FL54_BRECH</name>
<keyword evidence="5" id="KW-0597">Phosphoprotein</keyword>
<evidence type="ECO:0000313" key="16">
    <source>
        <dbReference type="EMBL" id="QRG66359.1"/>
    </source>
</evidence>
<keyword evidence="6" id="KW-0808">Transferase</keyword>
<evidence type="ECO:0000256" key="13">
    <source>
        <dbReference type="ARBA" id="ARBA00023136"/>
    </source>
</evidence>
<evidence type="ECO:0000259" key="15">
    <source>
        <dbReference type="PROSITE" id="PS50109"/>
    </source>
</evidence>
<dbReference type="SUPFAM" id="SSF55874">
    <property type="entry name" value="ATPase domain of HSP90 chaperone/DNA topoisomerase II/histidine kinase"/>
    <property type="match status" value="1"/>
</dbReference>
<dbReference type="PROSITE" id="PS50109">
    <property type="entry name" value="HIS_KIN"/>
    <property type="match status" value="1"/>
</dbReference>
<keyword evidence="13 14" id="KW-0472">Membrane</keyword>
<sequence length="422" mass="46777">MLFIKDILLQLLFIIVPVLLYKNVWLDQKKSKHLGIQAGLVVLLSSLSVIFCMSFPIHTDGGMRFDLRSIPLIITILYGGYIPGIIVSVVMFSYRLYLGGDGIAVAIIAFSAYCILPFYLVRRWYGLSFRKKLGLTILMGFIKESSAVSMTTILLVSQGLPFGSIYDRIVPIVNISFLYILTIGATVYLVEFIRESYFIRIQVERSEKLNLISELAASVAHEVRNPLTVVRGFVQLLREETNPKNNEYIKLVLTELDRAEWIISDYLNLAKPHGDVMSLIELTHLVSETTALMSSYAVMNGVEIVTKAEPELHVISSAVKLKQALMNLMKNGIEAMGNGGILHVAVELADSSVVIVIRDEGVGIPPEQISQIGLPFYSTKEKGTGLGLMVTCRIIEAMHGTIQFESELGKGTQVVIHLPAVL</sequence>
<feature type="domain" description="Histidine kinase" evidence="15">
    <location>
        <begin position="218"/>
        <end position="422"/>
    </location>
</feature>
<keyword evidence="7 14" id="KW-0812">Transmembrane</keyword>
<dbReference type="EC" id="2.7.13.3" evidence="3"/>
<dbReference type="PANTHER" id="PTHR43065:SF53">
    <property type="entry name" value="SPORULATION KINASE B"/>
    <property type="match status" value="1"/>
</dbReference>
<dbReference type="InterPro" id="IPR004358">
    <property type="entry name" value="Sig_transdc_His_kin-like_C"/>
</dbReference>
<feature type="transmembrane region" description="Helical" evidence="14">
    <location>
        <begin position="133"/>
        <end position="157"/>
    </location>
</feature>
<dbReference type="InterPro" id="IPR005467">
    <property type="entry name" value="His_kinase_dom"/>
</dbReference>
<proteinExistence type="predicted"/>
<dbReference type="PRINTS" id="PR00344">
    <property type="entry name" value="BCTRLSENSOR"/>
</dbReference>
<comment type="catalytic activity">
    <reaction evidence="1">
        <text>ATP + protein L-histidine = ADP + protein N-phospho-L-histidine.</text>
        <dbReference type="EC" id="2.7.13.3"/>
    </reaction>
</comment>
<organism evidence="16 17">
    <name type="scientific">Brevibacillus choshinensis</name>
    <dbReference type="NCBI Taxonomy" id="54911"/>
    <lineage>
        <taxon>Bacteria</taxon>
        <taxon>Bacillati</taxon>
        <taxon>Bacillota</taxon>
        <taxon>Bacilli</taxon>
        <taxon>Bacillales</taxon>
        <taxon>Paenibacillaceae</taxon>
        <taxon>Brevibacillus</taxon>
    </lineage>
</organism>
<accession>A0ABX7FL54</accession>
<keyword evidence="8" id="KW-0547">Nucleotide-binding</keyword>
<dbReference type="EMBL" id="CP069127">
    <property type="protein sequence ID" value="QRG66359.1"/>
    <property type="molecule type" value="Genomic_DNA"/>
</dbReference>
<comment type="subcellular location">
    <subcellularLocation>
        <location evidence="2">Cell membrane</location>
        <topology evidence="2">Multi-pass membrane protein</topology>
    </subcellularLocation>
</comment>
<dbReference type="InterPro" id="IPR011620">
    <property type="entry name" value="Sig_transdc_His_kinase_LytS_TM"/>
</dbReference>
<dbReference type="RefSeq" id="WP_203353425.1">
    <property type="nucleotide sequence ID" value="NZ_CP069127.1"/>
</dbReference>
<feature type="transmembrane region" description="Helical" evidence="14">
    <location>
        <begin position="69"/>
        <end position="97"/>
    </location>
</feature>
<evidence type="ECO:0000256" key="2">
    <source>
        <dbReference type="ARBA" id="ARBA00004651"/>
    </source>
</evidence>
<dbReference type="PANTHER" id="PTHR43065">
    <property type="entry name" value="SENSOR HISTIDINE KINASE"/>
    <property type="match status" value="1"/>
</dbReference>
<keyword evidence="10" id="KW-0067">ATP-binding</keyword>
<dbReference type="Pfam" id="PF02518">
    <property type="entry name" value="HATPase_c"/>
    <property type="match status" value="1"/>
</dbReference>
<dbReference type="GO" id="GO:0016301">
    <property type="term" value="F:kinase activity"/>
    <property type="evidence" value="ECO:0007669"/>
    <property type="project" value="UniProtKB-KW"/>
</dbReference>
<protein>
    <recommendedName>
        <fullName evidence="3">histidine kinase</fullName>
        <ecNumber evidence="3">2.7.13.3</ecNumber>
    </recommendedName>
</protein>
<keyword evidence="4" id="KW-1003">Cell membrane</keyword>
<evidence type="ECO:0000313" key="17">
    <source>
        <dbReference type="Proteomes" id="UP000596248"/>
    </source>
</evidence>
<evidence type="ECO:0000256" key="3">
    <source>
        <dbReference type="ARBA" id="ARBA00012438"/>
    </source>
</evidence>
<keyword evidence="17" id="KW-1185">Reference proteome</keyword>
<evidence type="ECO:0000256" key="5">
    <source>
        <dbReference type="ARBA" id="ARBA00022553"/>
    </source>
</evidence>
<keyword evidence="9 16" id="KW-0418">Kinase</keyword>
<dbReference type="SMART" id="SM00388">
    <property type="entry name" value="HisKA"/>
    <property type="match status" value="1"/>
</dbReference>
<dbReference type="Gene3D" id="3.30.565.10">
    <property type="entry name" value="Histidine kinase-like ATPase, C-terminal domain"/>
    <property type="match status" value="1"/>
</dbReference>
<keyword evidence="12" id="KW-0902">Two-component regulatory system</keyword>
<dbReference type="Pfam" id="PF00512">
    <property type="entry name" value="HisKA"/>
    <property type="match status" value="1"/>
</dbReference>
<keyword evidence="11 14" id="KW-1133">Transmembrane helix</keyword>
<evidence type="ECO:0000256" key="12">
    <source>
        <dbReference type="ARBA" id="ARBA00023012"/>
    </source>
</evidence>
<evidence type="ECO:0000256" key="9">
    <source>
        <dbReference type="ARBA" id="ARBA00022777"/>
    </source>
</evidence>
<evidence type="ECO:0000256" key="8">
    <source>
        <dbReference type="ARBA" id="ARBA00022741"/>
    </source>
</evidence>
<reference evidence="16 17" key="1">
    <citation type="submission" date="2021-01" db="EMBL/GenBank/DDBJ databases">
        <title>Identification of strong promoters based on the transcriptome of Brevibacillus choshinensis.</title>
        <authorList>
            <person name="Yao D."/>
            <person name="Zhang K."/>
            <person name="Wu J."/>
        </authorList>
    </citation>
    <scope>NUCLEOTIDE SEQUENCE [LARGE SCALE GENOMIC DNA]</scope>
    <source>
        <strain evidence="16 17">HPD31-SP3</strain>
    </source>
</reference>
<evidence type="ECO:0000256" key="10">
    <source>
        <dbReference type="ARBA" id="ARBA00022840"/>
    </source>
</evidence>
<evidence type="ECO:0000256" key="1">
    <source>
        <dbReference type="ARBA" id="ARBA00000085"/>
    </source>
</evidence>
<dbReference type="SMART" id="SM00387">
    <property type="entry name" value="HATPase_c"/>
    <property type="match status" value="1"/>
</dbReference>
<feature type="transmembrane region" description="Helical" evidence="14">
    <location>
        <begin position="36"/>
        <end position="57"/>
    </location>
</feature>
<feature type="transmembrane region" description="Helical" evidence="14">
    <location>
        <begin position="103"/>
        <end position="121"/>
    </location>
</feature>
<dbReference type="InterPro" id="IPR003661">
    <property type="entry name" value="HisK_dim/P_dom"/>
</dbReference>
<dbReference type="SUPFAM" id="SSF47384">
    <property type="entry name" value="Homodimeric domain of signal transducing histidine kinase"/>
    <property type="match status" value="1"/>
</dbReference>
<dbReference type="Pfam" id="PF07694">
    <property type="entry name" value="5TM-5TMR_LYT"/>
    <property type="match status" value="1"/>
</dbReference>
<dbReference type="InterPro" id="IPR036890">
    <property type="entry name" value="HATPase_C_sf"/>
</dbReference>
<feature type="transmembrane region" description="Helical" evidence="14">
    <location>
        <begin position="7"/>
        <end position="24"/>
    </location>
</feature>
<evidence type="ECO:0000256" key="11">
    <source>
        <dbReference type="ARBA" id="ARBA00022989"/>
    </source>
</evidence>
<gene>
    <name evidence="16" type="ORF">JNE38_22885</name>
</gene>
<evidence type="ECO:0000256" key="4">
    <source>
        <dbReference type="ARBA" id="ARBA00022475"/>
    </source>
</evidence>
<dbReference type="Gene3D" id="1.10.287.130">
    <property type="match status" value="1"/>
</dbReference>
<dbReference type="InterPro" id="IPR036097">
    <property type="entry name" value="HisK_dim/P_sf"/>
</dbReference>
<evidence type="ECO:0000256" key="6">
    <source>
        <dbReference type="ARBA" id="ARBA00022679"/>
    </source>
</evidence>
<evidence type="ECO:0000256" key="14">
    <source>
        <dbReference type="SAM" id="Phobius"/>
    </source>
</evidence>
<dbReference type="InterPro" id="IPR003594">
    <property type="entry name" value="HATPase_dom"/>
</dbReference>